<keyword evidence="4" id="KW-0677">Repeat</keyword>
<dbReference type="InterPro" id="IPR011990">
    <property type="entry name" value="TPR-like_helical_dom_sf"/>
</dbReference>
<evidence type="ECO:0000259" key="13">
    <source>
        <dbReference type="PROSITE" id="PS50059"/>
    </source>
</evidence>
<dbReference type="PROSITE" id="PS50059">
    <property type="entry name" value="FKBP_PPIASE"/>
    <property type="match status" value="1"/>
</dbReference>
<sequence length="295" mass="34012">MFNLLPNGKIKKKIVRAGNGERPMEFASVTINYNGYLEYNDQPFDSTYVRNKPLKFVINNGKVIPGLDYAVQSMKLDEKSQFLIHPDYAYGKNCFIGRIPPNAQVLFEVELIGIVNTGATITYEKLSEEEQKKFPEVYKYCMALCEKGKKLFVKHDFKNAIKDYNTAVAKLEKVFLNSKGEVEKHRELSLKLHSNLLICYTLTHKPRKGCYSAKKIYDFTENGELMKIPAKVYFNHAKCLRVLSEYDNAKAILNKAYKMESKNPEIINEMLNLEKDIIEHKKKQRIFAKALVGDN</sequence>
<dbReference type="GO" id="GO:0051321">
    <property type="term" value="P:meiotic cell cycle"/>
    <property type="evidence" value="ECO:0007669"/>
    <property type="project" value="UniProtKB-KW"/>
</dbReference>
<keyword evidence="15" id="KW-1185">Reference proteome</keyword>
<keyword evidence="12" id="KW-0413">Isomerase</keyword>
<dbReference type="SUPFAM" id="SSF48452">
    <property type="entry name" value="TPR-like"/>
    <property type="match status" value="1"/>
</dbReference>
<comment type="caution">
    <text evidence="14">The sequence shown here is derived from an EMBL/GenBank/DDBJ whole genome shotgun (WGS) entry which is preliminary data.</text>
</comment>
<comment type="catalytic activity">
    <reaction evidence="12">
        <text>[protein]-peptidylproline (omega=180) = [protein]-peptidylproline (omega=0)</text>
        <dbReference type="Rhea" id="RHEA:16237"/>
        <dbReference type="Rhea" id="RHEA-COMP:10747"/>
        <dbReference type="Rhea" id="RHEA-COMP:10748"/>
        <dbReference type="ChEBI" id="CHEBI:83833"/>
        <dbReference type="ChEBI" id="CHEBI:83834"/>
        <dbReference type="EC" id="5.2.1.8"/>
    </reaction>
</comment>
<feature type="domain" description="PPIase FKBP-type" evidence="13">
    <location>
        <begin position="26"/>
        <end position="115"/>
    </location>
</feature>
<dbReference type="EMBL" id="QDEB01089619">
    <property type="protein sequence ID" value="RZC33357.1"/>
    <property type="molecule type" value="Genomic_DNA"/>
</dbReference>
<dbReference type="InterPro" id="IPR042282">
    <property type="entry name" value="FKBP6/shu"/>
</dbReference>
<keyword evidence="3" id="KW-0963">Cytoplasm</keyword>
<dbReference type="PANTHER" id="PTHR46674:SF1">
    <property type="entry name" value="INACTIVE PEPTIDYL-PROLYL CIS-TRANS ISOMERASE FKBP6"/>
    <property type="match status" value="1"/>
</dbReference>
<dbReference type="SMART" id="SM00028">
    <property type="entry name" value="TPR"/>
    <property type="match status" value="2"/>
</dbReference>
<accession>A0A482VLG7</accession>
<evidence type="ECO:0000256" key="11">
    <source>
        <dbReference type="ARBA" id="ARBA00064265"/>
    </source>
</evidence>
<dbReference type="GO" id="GO:0005737">
    <property type="term" value="C:cytoplasm"/>
    <property type="evidence" value="ECO:0007669"/>
    <property type="project" value="UniProtKB-SubCell"/>
</dbReference>
<evidence type="ECO:0000313" key="15">
    <source>
        <dbReference type="Proteomes" id="UP000292052"/>
    </source>
</evidence>
<dbReference type="GO" id="GO:0051879">
    <property type="term" value="F:Hsp90 protein binding"/>
    <property type="evidence" value="ECO:0007669"/>
    <property type="project" value="TreeGrafter"/>
</dbReference>
<evidence type="ECO:0000256" key="5">
    <source>
        <dbReference type="ARBA" id="ARBA00022782"/>
    </source>
</evidence>
<dbReference type="GO" id="GO:0007283">
    <property type="term" value="P:spermatogenesis"/>
    <property type="evidence" value="ECO:0007669"/>
    <property type="project" value="TreeGrafter"/>
</dbReference>
<organism evidence="14 15">
    <name type="scientific">Asbolus verrucosus</name>
    <name type="common">Desert ironclad beetle</name>
    <dbReference type="NCBI Taxonomy" id="1661398"/>
    <lineage>
        <taxon>Eukaryota</taxon>
        <taxon>Metazoa</taxon>
        <taxon>Ecdysozoa</taxon>
        <taxon>Arthropoda</taxon>
        <taxon>Hexapoda</taxon>
        <taxon>Insecta</taxon>
        <taxon>Pterygota</taxon>
        <taxon>Neoptera</taxon>
        <taxon>Endopterygota</taxon>
        <taxon>Coleoptera</taxon>
        <taxon>Polyphaga</taxon>
        <taxon>Cucujiformia</taxon>
        <taxon>Tenebrionidae</taxon>
        <taxon>Pimeliinae</taxon>
        <taxon>Asbolus</taxon>
    </lineage>
</organism>
<evidence type="ECO:0000256" key="10">
    <source>
        <dbReference type="ARBA" id="ARBA00060325"/>
    </source>
</evidence>
<dbReference type="Proteomes" id="UP000292052">
    <property type="component" value="Unassembled WGS sequence"/>
</dbReference>
<keyword evidence="6" id="KW-0802">TPR repeat</keyword>
<dbReference type="Gene3D" id="3.10.50.40">
    <property type="match status" value="1"/>
</dbReference>
<comment type="subcellular location">
    <subcellularLocation>
        <location evidence="1">Cytoplasm</location>
    </subcellularLocation>
</comment>
<evidence type="ECO:0000256" key="9">
    <source>
        <dbReference type="ARBA" id="ARBA00023254"/>
    </source>
</evidence>
<dbReference type="InterPro" id="IPR001179">
    <property type="entry name" value="PPIase_FKBP_dom"/>
</dbReference>
<proteinExistence type="inferred from homology"/>
<comment type="function">
    <text evidence="10">Co-chaperone required during oogenesis to repress transposable elements and prevent their mobilization, which is essential for the germline integrity. Acts via the piRNA metabolic process, which mediates the repression of transposable elements during meiosis by forming complexes composed of piRNAs and Piwi proteins and govern the methylation and subsequent repression of transposons. Acts as a co-chaperone via its interaction with Hsp83/HSP90 and is required for the biogenesis of all three piRNA major populations.</text>
</comment>
<dbReference type="Pfam" id="PF00254">
    <property type="entry name" value="FKBP_C"/>
    <property type="match status" value="1"/>
</dbReference>
<protein>
    <recommendedName>
        <fullName evidence="12">peptidylprolyl isomerase</fullName>
        <ecNumber evidence="12">5.2.1.8</ecNumber>
    </recommendedName>
</protein>
<evidence type="ECO:0000256" key="12">
    <source>
        <dbReference type="PROSITE-ProRule" id="PRU00277"/>
    </source>
</evidence>
<evidence type="ECO:0000313" key="14">
    <source>
        <dbReference type="EMBL" id="RZC33357.1"/>
    </source>
</evidence>
<evidence type="ECO:0000256" key="6">
    <source>
        <dbReference type="ARBA" id="ARBA00022803"/>
    </source>
</evidence>
<dbReference type="GO" id="GO:0048477">
    <property type="term" value="P:oogenesis"/>
    <property type="evidence" value="ECO:0007669"/>
    <property type="project" value="UniProtKB-KW"/>
</dbReference>
<evidence type="ECO:0000256" key="4">
    <source>
        <dbReference type="ARBA" id="ARBA00022737"/>
    </source>
</evidence>
<gene>
    <name evidence="14" type="ORF">BDFB_012686</name>
</gene>
<evidence type="ECO:0000256" key="2">
    <source>
        <dbReference type="ARBA" id="ARBA00009648"/>
    </source>
</evidence>
<dbReference type="GO" id="GO:0034587">
    <property type="term" value="P:piRNA processing"/>
    <property type="evidence" value="ECO:0007669"/>
    <property type="project" value="TreeGrafter"/>
</dbReference>
<keyword evidence="12" id="KW-0697">Rotamase</keyword>
<dbReference type="Gene3D" id="1.25.40.10">
    <property type="entry name" value="Tetratricopeptide repeat domain"/>
    <property type="match status" value="1"/>
</dbReference>
<name>A0A482VLG7_ASBVE</name>
<dbReference type="InterPro" id="IPR019734">
    <property type="entry name" value="TPR_rpt"/>
</dbReference>
<comment type="similarity">
    <text evidence="2">Belongs to the FKBP6 family.</text>
</comment>
<keyword evidence="5" id="KW-0221">Differentiation</keyword>
<evidence type="ECO:0000256" key="1">
    <source>
        <dbReference type="ARBA" id="ARBA00004496"/>
    </source>
</evidence>
<dbReference type="EC" id="5.2.1.8" evidence="12"/>
<dbReference type="SUPFAM" id="SSF54534">
    <property type="entry name" value="FKBP-like"/>
    <property type="match status" value="1"/>
</dbReference>
<evidence type="ECO:0000256" key="3">
    <source>
        <dbReference type="ARBA" id="ARBA00022490"/>
    </source>
</evidence>
<reference evidence="14 15" key="1">
    <citation type="submission" date="2017-03" db="EMBL/GenBank/DDBJ databases">
        <title>Genome of the blue death feigning beetle - Asbolus verrucosus.</title>
        <authorList>
            <person name="Rider S.D."/>
        </authorList>
    </citation>
    <scope>NUCLEOTIDE SEQUENCE [LARGE SCALE GENOMIC DNA]</scope>
    <source>
        <strain evidence="14">Butters</strain>
        <tissue evidence="14">Head and leg muscle</tissue>
    </source>
</reference>
<dbReference type="GO" id="GO:0003755">
    <property type="term" value="F:peptidyl-prolyl cis-trans isomerase activity"/>
    <property type="evidence" value="ECO:0007669"/>
    <property type="project" value="UniProtKB-KW"/>
</dbReference>
<evidence type="ECO:0000256" key="7">
    <source>
        <dbReference type="ARBA" id="ARBA00022943"/>
    </source>
</evidence>
<dbReference type="PANTHER" id="PTHR46674">
    <property type="entry name" value="INACTIVE PEPTIDYL-PROLYL CIS-TRANS ISOMERASE FKBP6"/>
    <property type="match status" value="1"/>
</dbReference>
<dbReference type="OrthoDB" id="8116123at2759"/>
<keyword evidence="9" id="KW-0469">Meiosis</keyword>
<dbReference type="AlphaFoldDB" id="A0A482VLG7"/>
<dbReference type="InterPro" id="IPR046357">
    <property type="entry name" value="PPIase_dom_sf"/>
</dbReference>
<keyword evidence="7" id="KW-0896">Oogenesis</keyword>
<comment type="subunit">
    <text evidence="11">Interacts with Hsp83.</text>
</comment>
<dbReference type="STRING" id="1661398.A0A482VLG7"/>
<dbReference type="FunFam" id="1.25.40.10:FF:001397">
    <property type="entry name" value="Peptidylprolyl isomerase"/>
    <property type="match status" value="1"/>
</dbReference>
<keyword evidence="8" id="KW-0943">RNA-mediated gene silencing</keyword>
<evidence type="ECO:0000256" key="8">
    <source>
        <dbReference type="ARBA" id="ARBA00023158"/>
    </source>
</evidence>